<organism evidence="1 2">
    <name type="scientific">Nitrosospira multiformis (strain ATCC 25196 / NCIMB 11849 / C 71)</name>
    <dbReference type="NCBI Taxonomy" id="323848"/>
    <lineage>
        <taxon>Bacteria</taxon>
        <taxon>Pseudomonadati</taxon>
        <taxon>Pseudomonadota</taxon>
        <taxon>Betaproteobacteria</taxon>
        <taxon>Nitrosomonadales</taxon>
        <taxon>Nitrosomonadaceae</taxon>
        <taxon>Nitrosospira</taxon>
    </lineage>
</organism>
<evidence type="ECO:0000313" key="2">
    <source>
        <dbReference type="Proteomes" id="UP000236751"/>
    </source>
</evidence>
<sequence length="64" mass="7189">MPNYVSVSPLDRLLQTRNAVRHAGYGRVSSLLKTVEFLAPTHRSINRLKISCLKLVQTGYNSAF</sequence>
<name>A0A1H5Y4L4_NITMU</name>
<evidence type="ECO:0000313" key="1">
    <source>
        <dbReference type="EMBL" id="SEG18838.1"/>
    </source>
</evidence>
<reference evidence="1 2" key="1">
    <citation type="submission" date="2016-10" db="EMBL/GenBank/DDBJ databases">
        <authorList>
            <person name="de Groot N.N."/>
        </authorList>
    </citation>
    <scope>NUCLEOTIDE SEQUENCE [LARGE SCALE GENOMIC DNA]</scope>
    <source>
        <strain evidence="1 2">Nl13</strain>
    </source>
</reference>
<dbReference type="Proteomes" id="UP000236751">
    <property type="component" value="Unassembled WGS sequence"/>
</dbReference>
<proteinExistence type="predicted"/>
<gene>
    <name evidence="1" type="ORF">SAMN05216403_1458</name>
</gene>
<accession>A0A1H5Y4L4</accession>
<dbReference type="AlphaFoldDB" id="A0A1H5Y4L4"/>
<dbReference type="EMBL" id="FNVK01000045">
    <property type="protein sequence ID" value="SEG18838.1"/>
    <property type="molecule type" value="Genomic_DNA"/>
</dbReference>
<protein>
    <submittedName>
        <fullName evidence="1">Uncharacterized protein</fullName>
    </submittedName>
</protein>